<sequence length="130" mass="14780">MNFHISYRPIGGIARVLFYGSVGFAEKMEAAARLVEKYRHRVPLRVLLDLRYAHSKVTLEEQRQFTTYIAEHPVLRRAYIAVLHPRSRCTSPLATRGTCLCRHSSREFVAEGEAEAWLTQIKGGGRPVAL</sequence>
<dbReference type="RefSeq" id="WP_371838746.1">
    <property type="nucleotide sequence ID" value="NZ_JBGMEK010000017.1"/>
</dbReference>
<keyword evidence="2" id="KW-1185">Reference proteome</keyword>
<evidence type="ECO:0008006" key="3">
    <source>
        <dbReference type="Google" id="ProtNLM"/>
    </source>
</evidence>
<accession>A0ABV4NYS5</accession>
<dbReference type="Proteomes" id="UP001569428">
    <property type="component" value="Unassembled WGS sequence"/>
</dbReference>
<organism evidence="1 2">
    <name type="scientific">Microbulbifer epialgicus</name>
    <dbReference type="NCBI Taxonomy" id="393907"/>
    <lineage>
        <taxon>Bacteria</taxon>
        <taxon>Pseudomonadati</taxon>
        <taxon>Pseudomonadota</taxon>
        <taxon>Gammaproteobacteria</taxon>
        <taxon>Cellvibrionales</taxon>
        <taxon>Microbulbiferaceae</taxon>
        <taxon>Microbulbifer</taxon>
    </lineage>
</organism>
<reference evidence="1 2" key="1">
    <citation type="submission" date="2024-08" db="EMBL/GenBank/DDBJ databases">
        <authorList>
            <person name="Ishaq N."/>
        </authorList>
    </citation>
    <scope>NUCLEOTIDE SEQUENCE [LARGE SCALE GENOMIC DNA]</scope>
    <source>
        <strain evidence="1 2">DSM 18651</strain>
    </source>
</reference>
<proteinExistence type="predicted"/>
<name>A0ABV4NYS5_9GAMM</name>
<protein>
    <recommendedName>
        <fullName evidence="3">SpoIIAA-like</fullName>
    </recommendedName>
</protein>
<gene>
    <name evidence="1" type="ORF">ACCI49_09625</name>
</gene>
<dbReference type="EMBL" id="JBGMEK010000017">
    <property type="protein sequence ID" value="MFA0811177.1"/>
    <property type="molecule type" value="Genomic_DNA"/>
</dbReference>
<evidence type="ECO:0000313" key="2">
    <source>
        <dbReference type="Proteomes" id="UP001569428"/>
    </source>
</evidence>
<comment type="caution">
    <text evidence="1">The sequence shown here is derived from an EMBL/GenBank/DDBJ whole genome shotgun (WGS) entry which is preliminary data.</text>
</comment>
<evidence type="ECO:0000313" key="1">
    <source>
        <dbReference type="EMBL" id="MFA0811177.1"/>
    </source>
</evidence>